<protein>
    <submittedName>
        <fullName evidence="2">Glycoside hydrolase family 71 protein</fullName>
    </submittedName>
</protein>
<dbReference type="Proteomes" id="UP001194468">
    <property type="component" value="Unassembled WGS sequence"/>
</dbReference>
<evidence type="ECO:0000313" key="2">
    <source>
        <dbReference type="EMBL" id="KAF8443042.1"/>
    </source>
</evidence>
<gene>
    <name evidence="2" type="ORF">L210DRAFT_3534718</name>
</gene>
<sequence>MLLVFALVALLFLVDFGISGPIGNGRNAPVFNTMSSKSLTKRDSTKYVVAHFMVGNTYPYTLQNWLSDIHLAHQNGIDGFALNVGRDSWQPQQVASAFQAAQQSGTGFKLFMSFDMTSLPCDSASDAATLRNYITTYASHPNHLIYNGRAFASTFSGESCHFGQGSVQSGWSTQFLQQLSGENAVYFVPSFFVDTSAFQGFDGVINGMFNWNSGWPTQLTASSVPNFASSALSSLAAYIGATASDEQYINALNPMGASYMAAVSPWFFTHYSPQTYNKNWIYLSDEHLYAKRWESLIRIRDQVDIVQIASWNDFGESHYIGPIEGAQPNSQAWVNGFNHTGWLSMTSYYATAFKTGTYPAISKDQIIMWSRPHPAFATAPDPVGPPTNHQITADKIWAVVFAASPATVTLSTSSSESQTFDVGAGATKLSLPINPGGYMKAVLQRNGQTVIDLCPSFSFNPSPPSYNFNAFVVSSS</sequence>
<dbReference type="CDD" id="cd11577">
    <property type="entry name" value="GH71"/>
    <property type="match status" value="1"/>
</dbReference>
<organism evidence="2 3">
    <name type="scientific">Boletus edulis BED1</name>
    <dbReference type="NCBI Taxonomy" id="1328754"/>
    <lineage>
        <taxon>Eukaryota</taxon>
        <taxon>Fungi</taxon>
        <taxon>Dikarya</taxon>
        <taxon>Basidiomycota</taxon>
        <taxon>Agaricomycotina</taxon>
        <taxon>Agaricomycetes</taxon>
        <taxon>Agaricomycetidae</taxon>
        <taxon>Boletales</taxon>
        <taxon>Boletineae</taxon>
        <taxon>Boletaceae</taxon>
        <taxon>Boletoideae</taxon>
        <taxon>Boletus</taxon>
    </lineage>
</organism>
<evidence type="ECO:0000256" key="1">
    <source>
        <dbReference type="SAM" id="SignalP"/>
    </source>
</evidence>
<dbReference type="Pfam" id="PF03659">
    <property type="entry name" value="Glyco_hydro_71"/>
    <property type="match status" value="1"/>
</dbReference>
<dbReference type="AlphaFoldDB" id="A0AAD4GGV9"/>
<dbReference type="Gene3D" id="3.20.20.80">
    <property type="entry name" value="Glycosidases"/>
    <property type="match status" value="1"/>
</dbReference>
<keyword evidence="3" id="KW-1185">Reference proteome</keyword>
<reference evidence="2" key="1">
    <citation type="submission" date="2019-10" db="EMBL/GenBank/DDBJ databases">
        <authorList>
            <consortium name="DOE Joint Genome Institute"/>
            <person name="Kuo A."/>
            <person name="Miyauchi S."/>
            <person name="Kiss E."/>
            <person name="Drula E."/>
            <person name="Kohler A."/>
            <person name="Sanchez-Garcia M."/>
            <person name="Andreopoulos B."/>
            <person name="Barry K.W."/>
            <person name="Bonito G."/>
            <person name="Buee M."/>
            <person name="Carver A."/>
            <person name="Chen C."/>
            <person name="Cichocki N."/>
            <person name="Clum A."/>
            <person name="Culley D."/>
            <person name="Crous P.W."/>
            <person name="Fauchery L."/>
            <person name="Girlanda M."/>
            <person name="Hayes R."/>
            <person name="Keri Z."/>
            <person name="LaButti K."/>
            <person name="Lipzen A."/>
            <person name="Lombard V."/>
            <person name="Magnuson J."/>
            <person name="Maillard F."/>
            <person name="Morin E."/>
            <person name="Murat C."/>
            <person name="Nolan M."/>
            <person name="Ohm R."/>
            <person name="Pangilinan J."/>
            <person name="Pereira M."/>
            <person name="Perotto S."/>
            <person name="Peter M."/>
            <person name="Riley R."/>
            <person name="Sitrit Y."/>
            <person name="Stielow B."/>
            <person name="Szollosi G."/>
            <person name="Zifcakova L."/>
            <person name="Stursova M."/>
            <person name="Spatafora J.W."/>
            <person name="Tedersoo L."/>
            <person name="Vaario L.-M."/>
            <person name="Yamada A."/>
            <person name="Yan M."/>
            <person name="Wang P."/>
            <person name="Xu J."/>
            <person name="Bruns T."/>
            <person name="Baldrian P."/>
            <person name="Vilgalys R."/>
            <person name="Henrissat B."/>
            <person name="Grigoriev I.V."/>
            <person name="Hibbett D."/>
            <person name="Nagy L.G."/>
            <person name="Martin F.M."/>
        </authorList>
    </citation>
    <scope>NUCLEOTIDE SEQUENCE</scope>
    <source>
        <strain evidence="2">BED1</strain>
    </source>
</reference>
<feature type="signal peptide" evidence="1">
    <location>
        <begin position="1"/>
        <end position="19"/>
    </location>
</feature>
<keyword evidence="1" id="KW-0732">Signal</keyword>
<name>A0AAD4GGV9_BOLED</name>
<feature type="chain" id="PRO_5042197257" evidence="1">
    <location>
        <begin position="20"/>
        <end position="476"/>
    </location>
</feature>
<dbReference type="EMBL" id="WHUW01000008">
    <property type="protein sequence ID" value="KAF8443042.1"/>
    <property type="molecule type" value="Genomic_DNA"/>
</dbReference>
<comment type="caution">
    <text evidence="2">The sequence shown here is derived from an EMBL/GenBank/DDBJ whole genome shotgun (WGS) entry which is preliminary data.</text>
</comment>
<proteinExistence type="predicted"/>
<keyword evidence="2" id="KW-0378">Hydrolase</keyword>
<dbReference type="InterPro" id="IPR005197">
    <property type="entry name" value="Glyco_hydro_71"/>
</dbReference>
<evidence type="ECO:0000313" key="3">
    <source>
        <dbReference type="Proteomes" id="UP001194468"/>
    </source>
</evidence>
<dbReference type="GO" id="GO:0051118">
    <property type="term" value="F:glucan endo-1,3-alpha-glucosidase activity"/>
    <property type="evidence" value="ECO:0007669"/>
    <property type="project" value="InterPro"/>
</dbReference>
<accession>A0AAD4GGV9</accession>
<reference evidence="2" key="2">
    <citation type="journal article" date="2020" name="Nat. Commun.">
        <title>Large-scale genome sequencing of mycorrhizal fungi provides insights into the early evolution of symbiotic traits.</title>
        <authorList>
            <person name="Miyauchi S."/>
            <person name="Kiss E."/>
            <person name="Kuo A."/>
            <person name="Drula E."/>
            <person name="Kohler A."/>
            <person name="Sanchez-Garcia M."/>
            <person name="Morin E."/>
            <person name="Andreopoulos B."/>
            <person name="Barry K.W."/>
            <person name="Bonito G."/>
            <person name="Buee M."/>
            <person name="Carver A."/>
            <person name="Chen C."/>
            <person name="Cichocki N."/>
            <person name="Clum A."/>
            <person name="Culley D."/>
            <person name="Crous P.W."/>
            <person name="Fauchery L."/>
            <person name="Girlanda M."/>
            <person name="Hayes R.D."/>
            <person name="Keri Z."/>
            <person name="LaButti K."/>
            <person name="Lipzen A."/>
            <person name="Lombard V."/>
            <person name="Magnuson J."/>
            <person name="Maillard F."/>
            <person name="Murat C."/>
            <person name="Nolan M."/>
            <person name="Ohm R.A."/>
            <person name="Pangilinan J."/>
            <person name="Pereira M.F."/>
            <person name="Perotto S."/>
            <person name="Peter M."/>
            <person name="Pfister S."/>
            <person name="Riley R."/>
            <person name="Sitrit Y."/>
            <person name="Stielow J.B."/>
            <person name="Szollosi G."/>
            <person name="Zifcakova L."/>
            <person name="Stursova M."/>
            <person name="Spatafora J.W."/>
            <person name="Tedersoo L."/>
            <person name="Vaario L.M."/>
            <person name="Yamada A."/>
            <person name="Yan M."/>
            <person name="Wang P."/>
            <person name="Xu J."/>
            <person name="Bruns T."/>
            <person name="Baldrian P."/>
            <person name="Vilgalys R."/>
            <person name="Dunand C."/>
            <person name="Henrissat B."/>
            <person name="Grigoriev I.V."/>
            <person name="Hibbett D."/>
            <person name="Nagy L.G."/>
            <person name="Martin F.M."/>
        </authorList>
    </citation>
    <scope>NUCLEOTIDE SEQUENCE</scope>
    <source>
        <strain evidence="2">BED1</strain>
    </source>
</reference>